<accession>A0A284RUB4</accession>
<evidence type="ECO:0000313" key="1">
    <source>
        <dbReference type="EMBL" id="SJL12359.1"/>
    </source>
</evidence>
<evidence type="ECO:0000313" key="2">
    <source>
        <dbReference type="Proteomes" id="UP000219338"/>
    </source>
</evidence>
<name>A0A284RUB4_ARMOS</name>
<dbReference type="AlphaFoldDB" id="A0A284RUB4"/>
<organism evidence="1 2">
    <name type="scientific">Armillaria ostoyae</name>
    <name type="common">Armillaria root rot fungus</name>
    <dbReference type="NCBI Taxonomy" id="47428"/>
    <lineage>
        <taxon>Eukaryota</taxon>
        <taxon>Fungi</taxon>
        <taxon>Dikarya</taxon>
        <taxon>Basidiomycota</taxon>
        <taxon>Agaricomycotina</taxon>
        <taxon>Agaricomycetes</taxon>
        <taxon>Agaricomycetidae</taxon>
        <taxon>Agaricales</taxon>
        <taxon>Marasmiineae</taxon>
        <taxon>Physalacriaceae</taxon>
        <taxon>Armillaria</taxon>
    </lineage>
</organism>
<reference evidence="2" key="1">
    <citation type="journal article" date="2017" name="Nat. Ecol. Evol.">
        <title>Genome expansion and lineage-specific genetic innovations in the forest pathogenic fungi Armillaria.</title>
        <authorList>
            <person name="Sipos G."/>
            <person name="Prasanna A.N."/>
            <person name="Walter M.C."/>
            <person name="O'Connor E."/>
            <person name="Balint B."/>
            <person name="Krizsan K."/>
            <person name="Kiss B."/>
            <person name="Hess J."/>
            <person name="Varga T."/>
            <person name="Slot J."/>
            <person name="Riley R."/>
            <person name="Boka B."/>
            <person name="Rigling D."/>
            <person name="Barry K."/>
            <person name="Lee J."/>
            <person name="Mihaltcheva S."/>
            <person name="LaButti K."/>
            <person name="Lipzen A."/>
            <person name="Waldron R."/>
            <person name="Moloney N.M."/>
            <person name="Sperisen C."/>
            <person name="Kredics L."/>
            <person name="Vagvoelgyi C."/>
            <person name="Patrignani A."/>
            <person name="Fitzpatrick D."/>
            <person name="Nagy I."/>
            <person name="Doyle S."/>
            <person name="Anderson J.B."/>
            <person name="Grigoriev I.V."/>
            <person name="Gueldener U."/>
            <person name="Muensterkoetter M."/>
            <person name="Nagy L.G."/>
        </authorList>
    </citation>
    <scope>NUCLEOTIDE SEQUENCE [LARGE SCALE GENOMIC DNA]</scope>
    <source>
        <strain evidence="2">C18/9</strain>
    </source>
</reference>
<keyword evidence="2" id="KW-1185">Reference proteome</keyword>
<dbReference type="EMBL" id="FUEG01000016">
    <property type="protein sequence ID" value="SJL12359.1"/>
    <property type="molecule type" value="Genomic_DNA"/>
</dbReference>
<sequence>MGAGFDKMLFQVTTLRSIANRFFLFSAQKPVTDFMTAIWVVPVLLHNRNGSIRTHSSSCRTDLKTTGARFVMAINVQAVRLRNDRLPLGRPAMVTAHQTSILWRVIVDALPGRHATVHATSYFITPSRGRSRWIA</sequence>
<dbReference type="OrthoDB" id="10576387at2759"/>
<gene>
    <name evidence="1" type="ORF">ARMOST_15785</name>
</gene>
<dbReference type="Proteomes" id="UP000219338">
    <property type="component" value="Unassembled WGS sequence"/>
</dbReference>
<protein>
    <submittedName>
        <fullName evidence="1">Uncharacterized protein</fullName>
    </submittedName>
</protein>
<proteinExistence type="predicted"/>